<accession>A0A828YZ20</accession>
<evidence type="ECO:0000313" key="3">
    <source>
        <dbReference type="Proteomes" id="UP000001338"/>
    </source>
</evidence>
<dbReference type="Gene3D" id="2.160.20.10">
    <property type="entry name" value="Single-stranded right-handed beta-helix, Pectin lyase-like"/>
    <property type="match status" value="1"/>
</dbReference>
<feature type="domain" description="DUF1565" evidence="1">
    <location>
        <begin position="64"/>
        <end position="330"/>
    </location>
</feature>
<comment type="caution">
    <text evidence="2">The sequence shown here is derived from an EMBL/GenBank/DDBJ whole genome shotgun (WGS) entry which is preliminary data.</text>
</comment>
<dbReference type="NCBIfam" id="NF047854">
    <property type="entry name" value="LIC10774_LIC10365_LIC10821_LIC11207_LIC11030_fam"/>
    <property type="match status" value="1"/>
</dbReference>
<sequence length="363" mass="38246">MKQIYIWVTALLLITGCIDENGGNEKTSQMILGIVNQQSKISINDDRKSSDLIIQIPTFYVDSISGNDSTNPGTKSAPFRTITKAILALKNSSIKVIAVAPGTYDATIGETFPITIPEGVNIYGDINGKGLIGGASSLYAGPPGTTPKTGITLISGNAADSVSGRDNVTLTLRNSSQISGFKITNPRPYNSQRLSVIVLLNAINSAKVHKNTIEGVMGGHGIIIDSNNYEATLQGGNVISGNSIYSNLTGINDFTSSASKVNKVENNIITKNNIGINSEHIRLDLGQGSTGSVGGNVFSCNDHQDLYLSSSTAVTLYALSNAWDHMPPTVWDHYSGSGTDIVNSNNALLIYFAGGSVAPEACN</sequence>
<dbReference type="InterPro" id="IPR011050">
    <property type="entry name" value="Pectin_lyase_fold/virulence"/>
</dbReference>
<gene>
    <name evidence="2" type="ORF">LEP1GSC036_2500</name>
</gene>
<dbReference type="SUPFAM" id="SSF51126">
    <property type="entry name" value="Pectin lyase-like"/>
    <property type="match status" value="1"/>
</dbReference>
<dbReference type="InterPro" id="IPR011459">
    <property type="entry name" value="DUF1565"/>
</dbReference>
<dbReference type="InterPro" id="IPR012334">
    <property type="entry name" value="Pectin_lyas_fold"/>
</dbReference>
<dbReference type="PROSITE" id="PS51257">
    <property type="entry name" value="PROKAR_LIPOPROTEIN"/>
    <property type="match status" value="1"/>
</dbReference>
<name>A0A828YZ20_9LEPT</name>
<organism evidence="2 3">
    <name type="scientific">Leptospira weilii str. 2006001853</name>
    <dbReference type="NCBI Taxonomy" id="1001589"/>
    <lineage>
        <taxon>Bacteria</taxon>
        <taxon>Pseudomonadati</taxon>
        <taxon>Spirochaetota</taxon>
        <taxon>Spirochaetia</taxon>
        <taxon>Leptospirales</taxon>
        <taxon>Leptospiraceae</taxon>
        <taxon>Leptospira</taxon>
    </lineage>
</organism>
<evidence type="ECO:0000259" key="1">
    <source>
        <dbReference type="Pfam" id="PF07602"/>
    </source>
</evidence>
<dbReference type="Pfam" id="PF07602">
    <property type="entry name" value="DUF1565"/>
    <property type="match status" value="1"/>
</dbReference>
<proteinExistence type="predicted"/>
<protein>
    <submittedName>
        <fullName evidence="2">PF07602 family protein</fullName>
    </submittedName>
</protein>
<dbReference type="Proteomes" id="UP000001338">
    <property type="component" value="Unassembled WGS sequence"/>
</dbReference>
<reference evidence="2 3" key="1">
    <citation type="submission" date="2012-10" db="EMBL/GenBank/DDBJ databases">
        <authorList>
            <person name="Harkins D.M."/>
            <person name="Durkin A.S."/>
            <person name="Brinkac L.M."/>
            <person name="Haft D.H."/>
            <person name="Selengut J.D."/>
            <person name="Sanka R."/>
            <person name="DePew J."/>
            <person name="Purushe J."/>
            <person name="Whelen A.C."/>
            <person name="Vinetz J.M."/>
            <person name="Sutton G.G."/>
            <person name="Nierman W.C."/>
            <person name="Fouts D.E."/>
        </authorList>
    </citation>
    <scope>NUCLEOTIDE SEQUENCE [LARGE SCALE GENOMIC DNA]</scope>
    <source>
        <strain evidence="2 3">2006001853</strain>
    </source>
</reference>
<dbReference type="AlphaFoldDB" id="A0A828YZ20"/>
<evidence type="ECO:0000313" key="2">
    <source>
        <dbReference type="EMBL" id="EKR63027.1"/>
    </source>
</evidence>
<dbReference type="RefSeq" id="WP_004500490.1">
    <property type="nucleotide sequence ID" value="NZ_AFLV02000065.1"/>
</dbReference>
<dbReference type="EMBL" id="AFLV02000065">
    <property type="protein sequence ID" value="EKR63027.1"/>
    <property type="molecule type" value="Genomic_DNA"/>
</dbReference>